<sequence>MVFMFVWNAPVGLRWVRGPGVVGHAWCVHPADVRRRRGAATRMVMAEKPPRAAAVPAQRPLPPPPRRPQLIWCNAPWRIWSARMAGSVGMSPAVRTAALVAGGRGRLAAAVAGGVAAVAASRLTSDSQKEARKKIIRIIQERGLTSAQEVRADVDKLQRESGMDAEAFAELRKSIYSLYFKAMVYATKGATKASEVGELLRLKSALGLDGTQVGNAHYEASRDFYRENVVWLESEEDDDNVRAARDGLDKILFLSDRVFAKDGEEAYRYENARVWKFFNITEAAAKARIVGVALPFYRKTVEKAIKDPKITAEDLRSLQDALGMTDDDTRTVKRDAYQAQLQICVNEKGFFDESDQQKFVRLRDLLSVSEETARDFLVRFTSPVYAEAVRLALTDVQSSDPEASNATKIYGRLALRQSELLLGREEARNILYSHIRDDIIGKLQETRKNLRLNNMSGTVSSLKDALAHTENIVRLVRATMGSEDADPMAALRLYMGDVSEELGRQEPKQMYRVFLGECLSDRNVDEGEAKQLNLLRNVLNLTEDDAAEAYRVTTGPLYRKEAALKLQEGQELTDSAKADLRKLLTSLSVPEQTVKQINGDLYRERLLKFADGNRILSELDAAQLAKLRDFLDLTLADVTDTHAKVCAPIYEQAVNEAMGSSGIILEEYQAALARLRERLCLTEDAGKQIFYQVAKGRLFNFAQRAVKVMQARQTIRGATEERDVGDDPFVNRAGAQLGIEGSGLTIELYAMVEFYVRNKILIEETEEYEVEEMVEVPESSEESATSAMTGASKEGTTADEGAGSEATAAEEAGQAKKEPKMELRKVKKTRKSYKYPVDLRGAFEPKLVQELYRQYSIQCFATKASTQEQSRLYAEKSKLAPILGLTPVEQKEVDQSIGRPILNNFLGQILQQGPITDQILQAIKPIQQETGLTDKEFNDMILEAKMGRVMVLVERCFASPRVLPEMVRKVRETAAQNGVDMVKDLKVSADQRGKLFAVEVDDAIENGRITPTDQSALSTAQNGFSIDEQQAQDILLECIQRRCSGLMTDAAGALRQDRLETAVDDIIKMLRFGRLLPAKVDNKVVSMKEKQELVLVYQSYAIREGAMSQSEKESLELLKLMMGAE</sequence>
<dbReference type="AlphaFoldDB" id="A0A5J4YYA6"/>
<dbReference type="PANTHER" id="PTHR34935:SF3">
    <property type="entry name" value="PROTEIN TIC110, CHLOROPLASTIC"/>
    <property type="match status" value="1"/>
</dbReference>
<keyword evidence="2" id="KW-0472">Membrane</keyword>
<dbReference type="Proteomes" id="UP000324585">
    <property type="component" value="Unassembled WGS sequence"/>
</dbReference>
<evidence type="ECO:0000313" key="2">
    <source>
        <dbReference type="EMBL" id="KAA8495694.1"/>
    </source>
</evidence>
<dbReference type="PANTHER" id="PTHR34935">
    <property type="entry name" value="PROTEIN TIC110, CHLOROPLASTIC"/>
    <property type="match status" value="1"/>
</dbReference>
<feature type="compositionally biased region" description="Basic and acidic residues" evidence="1">
    <location>
        <begin position="813"/>
        <end position="823"/>
    </location>
</feature>
<organism evidence="2 3">
    <name type="scientific">Porphyridium purpureum</name>
    <name type="common">Red alga</name>
    <name type="synonym">Porphyridium cruentum</name>
    <dbReference type="NCBI Taxonomy" id="35688"/>
    <lineage>
        <taxon>Eukaryota</taxon>
        <taxon>Rhodophyta</taxon>
        <taxon>Bangiophyceae</taxon>
        <taxon>Porphyridiales</taxon>
        <taxon>Porphyridiaceae</taxon>
        <taxon>Porphyridium</taxon>
    </lineage>
</organism>
<dbReference type="GO" id="GO:0061927">
    <property type="term" value="C:TOC-TIC supercomplex I"/>
    <property type="evidence" value="ECO:0007669"/>
    <property type="project" value="TreeGrafter"/>
</dbReference>
<dbReference type="GO" id="GO:0045037">
    <property type="term" value="P:protein import into chloroplast stroma"/>
    <property type="evidence" value="ECO:0007669"/>
    <property type="project" value="TreeGrafter"/>
</dbReference>
<dbReference type="Pfam" id="PF16940">
    <property type="entry name" value="Tic110"/>
    <property type="match status" value="2"/>
</dbReference>
<reference evidence="3" key="1">
    <citation type="journal article" date="2019" name="Nat. Commun.">
        <title>Expansion of phycobilisome linker gene families in mesophilic red algae.</title>
        <authorList>
            <person name="Lee J."/>
            <person name="Kim D."/>
            <person name="Bhattacharya D."/>
            <person name="Yoon H.S."/>
        </authorList>
    </citation>
    <scope>NUCLEOTIDE SEQUENCE [LARGE SCALE GENOMIC DNA]</scope>
    <source>
        <strain evidence="3">CCMP 1328</strain>
    </source>
</reference>
<evidence type="ECO:0000313" key="3">
    <source>
        <dbReference type="Proteomes" id="UP000324585"/>
    </source>
</evidence>
<feature type="region of interest" description="Disordered" evidence="1">
    <location>
        <begin position="775"/>
        <end position="823"/>
    </location>
</feature>
<feature type="compositionally biased region" description="Low complexity" evidence="1">
    <location>
        <begin position="794"/>
        <end position="812"/>
    </location>
</feature>
<evidence type="ECO:0000256" key="1">
    <source>
        <dbReference type="SAM" id="MobiDB-lite"/>
    </source>
</evidence>
<dbReference type="OrthoDB" id="191196at2759"/>
<keyword evidence="2" id="KW-0812">Transmembrane</keyword>
<dbReference type="EMBL" id="VRMN01000003">
    <property type="protein sequence ID" value="KAA8495694.1"/>
    <property type="molecule type" value="Genomic_DNA"/>
</dbReference>
<name>A0A5J4YYA6_PORPP</name>
<comment type="caution">
    <text evidence="2">The sequence shown here is derived from an EMBL/GenBank/DDBJ whole genome shotgun (WGS) entry which is preliminary data.</text>
</comment>
<keyword evidence="3" id="KW-1185">Reference proteome</keyword>
<dbReference type="InterPro" id="IPR031610">
    <property type="entry name" value="TIC110"/>
</dbReference>
<protein>
    <submittedName>
        <fullName evidence="2">Transmembrane protein</fullName>
    </submittedName>
</protein>
<gene>
    <name evidence="2" type="ORF">FVE85_1849</name>
</gene>
<dbReference type="OMA" id="PTEYAQK"/>
<accession>A0A5J4YYA6</accession>
<proteinExistence type="predicted"/>